<reference evidence="2" key="1">
    <citation type="submission" date="2021-01" db="EMBL/GenBank/DDBJ databases">
        <authorList>
            <person name="Corre E."/>
            <person name="Pelletier E."/>
            <person name="Niang G."/>
            <person name="Scheremetjew M."/>
            <person name="Finn R."/>
            <person name="Kale V."/>
            <person name="Holt S."/>
            <person name="Cochrane G."/>
            <person name="Meng A."/>
            <person name="Brown T."/>
            <person name="Cohen L."/>
        </authorList>
    </citation>
    <scope>NUCLEOTIDE SEQUENCE</scope>
    <source>
        <strain evidence="2">CCMP1510</strain>
    </source>
</reference>
<name>A0A7S3K2U5_9STRA</name>
<protein>
    <recommendedName>
        <fullName evidence="3">U-box domain-containing protein</fullName>
    </recommendedName>
</protein>
<dbReference type="EMBL" id="HBIJ01017691">
    <property type="protein sequence ID" value="CAE0370942.1"/>
    <property type="molecule type" value="Transcribed_RNA"/>
</dbReference>
<feature type="region of interest" description="Disordered" evidence="1">
    <location>
        <begin position="137"/>
        <end position="172"/>
    </location>
</feature>
<evidence type="ECO:0008006" key="3">
    <source>
        <dbReference type="Google" id="ProtNLM"/>
    </source>
</evidence>
<feature type="compositionally biased region" description="Polar residues" evidence="1">
    <location>
        <begin position="603"/>
        <end position="626"/>
    </location>
</feature>
<proteinExistence type="predicted"/>
<evidence type="ECO:0000313" key="2">
    <source>
        <dbReference type="EMBL" id="CAE0370942.1"/>
    </source>
</evidence>
<gene>
    <name evidence="2" type="ORF">ALAG00032_LOCUS11722</name>
</gene>
<accession>A0A7S3K2U5</accession>
<organism evidence="2">
    <name type="scientific">Aureoumbra lagunensis</name>
    <dbReference type="NCBI Taxonomy" id="44058"/>
    <lineage>
        <taxon>Eukaryota</taxon>
        <taxon>Sar</taxon>
        <taxon>Stramenopiles</taxon>
        <taxon>Ochrophyta</taxon>
        <taxon>Pelagophyceae</taxon>
        <taxon>Pelagomonadales</taxon>
        <taxon>Aureoumbra</taxon>
    </lineage>
</organism>
<feature type="compositionally biased region" description="Basic residues" evidence="1">
    <location>
        <begin position="627"/>
        <end position="640"/>
    </location>
</feature>
<sequence>MSYKYAVPESCVESVELFVNEKSEALLEEAGSKAICLFAASCRSHFGEEAWLVESGKLWRKCIKSASKKKRSAVSRAEESDDVFANELIKVARRFGIDENEFIETRRIDPQSHTEEYQEKNMLLAVDTIYEPVLEEKSEGDNVITPSEKFSPDRLRNKDEENDLRDDKNENISIASSEISEGGVNEDDLELHKVSESSISTGEDTIDALQVQVRLMRRHLRHQAKINQAREAEIRKLRLQNYARCRKNAHTEAICIQTIWRTVYNYKKFSSLRLAQITIAKYRRGIIRRRAFLALALIRANIAARKLLHLFKVFALRVQAVRTIQRCGRIAIATHNDRFKKRTRRAWYLDQKIKNVTQEAYTKCPLSGKLLTKDPLICLADGRAYDAKALREYIDKYGVVPSSDNVCTSNDLASRTKLRGIVNKYYSLKDVAIEACEAACDALNFSCLKSLFACCAVDTVKHFLIKLADLLKNDNISFAADASTAMIQAQIPVLIIHHLGLGLKLLALHASLVLELLAQTHPNDILAIDPTPILMKAFMAAHGIAAKKQVASTLGILSHHSNQVYDFIANAKLMPADRKLLRNFLSDDSSNGNTTGGDDEASPPNSDDGNIIPTSSLKKPNQTPRTNKNKSKKNHRRHRKESTTTTPLESHLSPACSTTPSPPTT</sequence>
<dbReference type="AlphaFoldDB" id="A0A7S3K2U5"/>
<feature type="compositionally biased region" description="Basic and acidic residues" evidence="1">
    <location>
        <begin position="150"/>
        <end position="170"/>
    </location>
</feature>
<feature type="region of interest" description="Disordered" evidence="1">
    <location>
        <begin position="584"/>
        <end position="665"/>
    </location>
</feature>
<evidence type="ECO:0000256" key="1">
    <source>
        <dbReference type="SAM" id="MobiDB-lite"/>
    </source>
</evidence>